<sequence>MDFISVSILHKLFIVFYSFIIIYGFYSDLKEKNKIEKRIKEKIYDQYKTEILLEIDEDEKYMLSNLAYDYGYNSIEDFIITILNEEISEE</sequence>
<keyword evidence="1" id="KW-0472">Membrane</keyword>
<dbReference type="RefSeq" id="WP_148323003.1">
    <property type="nucleotide sequence ID" value="NZ_JACJLL010000098.1"/>
</dbReference>
<proteinExistence type="predicted"/>
<accession>A0ABS2FJT2</accession>
<keyword evidence="3" id="KW-1185">Reference proteome</keyword>
<keyword evidence="1" id="KW-0812">Transmembrane</keyword>
<name>A0ABS2FJT2_9CLOT</name>
<evidence type="ECO:0000313" key="3">
    <source>
        <dbReference type="Proteomes" id="UP000767334"/>
    </source>
</evidence>
<keyword evidence="1" id="KW-1133">Transmembrane helix</keyword>
<organism evidence="2 3">
    <name type="scientific">Clostridium saudiense</name>
    <dbReference type="NCBI Taxonomy" id="1414720"/>
    <lineage>
        <taxon>Bacteria</taxon>
        <taxon>Bacillati</taxon>
        <taxon>Bacillota</taxon>
        <taxon>Clostridia</taxon>
        <taxon>Eubacteriales</taxon>
        <taxon>Clostridiaceae</taxon>
        <taxon>Clostridium</taxon>
    </lineage>
</organism>
<dbReference type="Proteomes" id="UP000767334">
    <property type="component" value="Unassembled WGS sequence"/>
</dbReference>
<comment type="caution">
    <text evidence="2">The sequence shown here is derived from an EMBL/GenBank/DDBJ whole genome shotgun (WGS) entry which is preliminary data.</text>
</comment>
<feature type="transmembrane region" description="Helical" evidence="1">
    <location>
        <begin position="12"/>
        <end position="29"/>
    </location>
</feature>
<gene>
    <name evidence="2" type="ORF">H6A19_13100</name>
</gene>
<protein>
    <submittedName>
        <fullName evidence="2">Uncharacterized protein</fullName>
    </submittedName>
</protein>
<dbReference type="EMBL" id="JACJLL010000098">
    <property type="protein sequence ID" value="MBM6820262.1"/>
    <property type="molecule type" value="Genomic_DNA"/>
</dbReference>
<reference evidence="2 3" key="1">
    <citation type="journal article" date="2021" name="Sci. Rep.">
        <title>The distribution of antibiotic resistance genes in chicken gut microbiota commensals.</title>
        <authorList>
            <person name="Juricova H."/>
            <person name="Matiasovicova J."/>
            <person name="Kubasova T."/>
            <person name="Cejkova D."/>
            <person name="Rychlik I."/>
        </authorList>
    </citation>
    <scope>NUCLEOTIDE SEQUENCE [LARGE SCALE GENOMIC DNA]</scope>
    <source>
        <strain evidence="2 3">An435</strain>
    </source>
</reference>
<evidence type="ECO:0000256" key="1">
    <source>
        <dbReference type="SAM" id="Phobius"/>
    </source>
</evidence>
<evidence type="ECO:0000313" key="2">
    <source>
        <dbReference type="EMBL" id="MBM6820262.1"/>
    </source>
</evidence>